<evidence type="ECO:0000313" key="10">
    <source>
        <dbReference type="Proteomes" id="UP000005147"/>
    </source>
</evidence>
<protein>
    <recommendedName>
        <fullName evidence="4 7">Signal peptidase I</fullName>
        <ecNumber evidence="4 7">3.4.21.89</ecNumber>
    </recommendedName>
</protein>
<evidence type="ECO:0000259" key="8">
    <source>
        <dbReference type="Pfam" id="PF10502"/>
    </source>
</evidence>
<keyword evidence="7" id="KW-0812">Transmembrane</keyword>
<dbReference type="Proteomes" id="UP000005147">
    <property type="component" value="Unassembled WGS sequence"/>
</dbReference>
<comment type="similarity">
    <text evidence="3 7">Belongs to the peptidase S26 family.</text>
</comment>
<dbReference type="InterPro" id="IPR036286">
    <property type="entry name" value="LexA/Signal_pep-like_sf"/>
</dbReference>
<dbReference type="EMBL" id="AGZE01000029">
    <property type="protein sequence ID" value="EKB55559.1"/>
    <property type="molecule type" value="Genomic_DNA"/>
</dbReference>
<dbReference type="GO" id="GO:0004252">
    <property type="term" value="F:serine-type endopeptidase activity"/>
    <property type="evidence" value="ECO:0007669"/>
    <property type="project" value="InterPro"/>
</dbReference>
<accession>K1MHV6</accession>
<comment type="caution">
    <text evidence="9">The sequence shown here is derived from an EMBL/GenBank/DDBJ whole genome shotgun (WGS) entry which is preliminary data.</text>
</comment>
<dbReference type="InterPro" id="IPR000223">
    <property type="entry name" value="Pept_S26A_signal_pept_1"/>
</dbReference>
<organism evidence="9 10">
    <name type="scientific">Falseniella ignava CCUG 37419</name>
    <dbReference type="NCBI Taxonomy" id="883112"/>
    <lineage>
        <taxon>Bacteria</taxon>
        <taxon>Bacillati</taxon>
        <taxon>Bacillota</taxon>
        <taxon>Bacilli</taxon>
        <taxon>Lactobacillales</taxon>
        <taxon>Aerococcaceae</taxon>
        <taxon>Falseniella</taxon>
    </lineage>
</organism>
<evidence type="ECO:0000256" key="4">
    <source>
        <dbReference type="ARBA" id="ARBA00013208"/>
    </source>
</evidence>
<feature type="transmembrane region" description="Helical" evidence="7">
    <location>
        <begin position="9"/>
        <end position="30"/>
    </location>
</feature>
<dbReference type="STRING" id="883112.HMPREF9707_01110"/>
<dbReference type="GO" id="GO:0006465">
    <property type="term" value="P:signal peptide processing"/>
    <property type="evidence" value="ECO:0007669"/>
    <property type="project" value="InterPro"/>
</dbReference>
<dbReference type="EC" id="3.4.21.89" evidence="4 7"/>
<dbReference type="PRINTS" id="PR00727">
    <property type="entry name" value="LEADERPTASE"/>
</dbReference>
<dbReference type="PANTHER" id="PTHR43390">
    <property type="entry name" value="SIGNAL PEPTIDASE I"/>
    <property type="match status" value="1"/>
</dbReference>
<dbReference type="PANTHER" id="PTHR43390:SF1">
    <property type="entry name" value="CHLOROPLAST PROCESSING PEPTIDASE"/>
    <property type="match status" value="1"/>
</dbReference>
<dbReference type="Gene3D" id="2.10.109.10">
    <property type="entry name" value="Umud Fragment, subunit A"/>
    <property type="match status" value="1"/>
</dbReference>
<dbReference type="PATRIC" id="fig|883112.3.peg.1106"/>
<feature type="active site" evidence="6">
    <location>
        <position position="96"/>
    </location>
</feature>
<feature type="domain" description="Peptidase S26" evidence="8">
    <location>
        <begin position="12"/>
        <end position="189"/>
    </location>
</feature>
<dbReference type="CDD" id="cd06530">
    <property type="entry name" value="S26_SPase_I"/>
    <property type="match status" value="1"/>
</dbReference>
<dbReference type="Pfam" id="PF10502">
    <property type="entry name" value="Peptidase_S26"/>
    <property type="match status" value="1"/>
</dbReference>
<dbReference type="GO" id="GO:0009003">
    <property type="term" value="F:signal peptidase activity"/>
    <property type="evidence" value="ECO:0007669"/>
    <property type="project" value="UniProtKB-EC"/>
</dbReference>
<evidence type="ECO:0000256" key="7">
    <source>
        <dbReference type="RuleBase" id="RU362042"/>
    </source>
</evidence>
<keyword evidence="7" id="KW-0645">Protease</keyword>
<dbReference type="PROSITE" id="PS00761">
    <property type="entry name" value="SPASE_I_3"/>
    <property type="match status" value="1"/>
</dbReference>
<proteinExistence type="inferred from homology"/>
<feature type="active site" evidence="6">
    <location>
        <position position="40"/>
    </location>
</feature>
<reference evidence="9 10" key="1">
    <citation type="submission" date="2012-07" db="EMBL/GenBank/DDBJ databases">
        <title>The Genome Sequence of Facklamia ignava CCUG 37419.</title>
        <authorList>
            <consortium name="The Broad Institute Genome Sequencing Platform"/>
            <person name="Earl A."/>
            <person name="Ward D."/>
            <person name="Feldgarden M."/>
            <person name="Gevers D."/>
            <person name="Huys G."/>
            <person name="Walker B."/>
            <person name="Young S.K."/>
            <person name="Zeng Q."/>
            <person name="Gargeya S."/>
            <person name="Fitzgerald M."/>
            <person name="Haas B."/>
            <person name="Abouelleil A."/>
            <person name="Alvarado L."/>
            <person name="Arachchi H.M."/>
            <person name="Berlin A.M."/>
            <person name="Chapman S.B."/>
            <person name="Goldberg J."/>
            <person name="Griggs A."/>
            <person name="Gujja S."/>
            <person name="Hansen M."/>
            <person name="Howarth C."/>
            <person name="Imamovic A."/>
            <person name="Larimer J."/>
            <person name="McCowen C."/>
            <person name="Montmayeur A."/>
            <person name="Murphy C."/>
            <person name="Neiman D."/>
            <person name="Pearson M."/>
            <person name="Priest M."/>
            <person name="Roberts A."/>
            <person name="Saif S."/>
            <person name="Shea T."/>
            <person name="Sisk P."/>
            <person name="Sykes S."/>
            <person name="Wortman J."/>
            <person name="Nusbaum C."/>
            <person name="Birren B."/>
        </authorList>
    </citation>
    <scope>NUCLEOTIDE SEQUENCE [LARGE SCALE GENOMIC DNA]</scope>
    <source>
        <strain evidence="9 10">CCUG 37419</strain>
    </source>
</reference>
<dbReference type="RefSeq" id="WP_006701756.1">
    <property type="nucleotide sequence ID" value="NZ_JH932301.1"/>
</dbReference>
<dbReference type="InterPro" id="IPR019758">
    <property type="entry name" value="Pept_S26A_signal_pept_1_CS"/>
</dbReference>
<keyword evidence="7" id="KW-0472">Membrane</keyword>
<dbReference type="eggNOG" id="COG0681">
    <property type="taxonomic scope" value="Bacteria"/>
</dbReference>
<dbReference type="GO" id="GO:0005886">
    <property type="term" value="C:plasma membrane"/>
    <property type="evidence" value="ECO:0007669"/>
    <property type="project" value="UniProtKB-SubCell"/>
</dbReference>
<keyword evidence="10" id="KW-1185">Reference proteome</keyword>
<name>K1MHV6_9LACT</name>
<dbReference type="HOGENOM" id="CLU_028723_5_0_9"/>
<evidence type="ECO:0000256" key="5">
    <source>
        <dbReference type="ARBA" id="ARBA00022801"/>
    </source>
</evidence>
<dbReference type="InterPro" id="IPR019533">
    <property type="entry name" value="Peptidase_S26"/>
</dbReference>
<keyword evidence="7" id="KW-1133">Transmembrane helix</keyword>
<evidence type="ECO:0000313" key="9">
    <source>
        <dbReference type="EMBL" id="EKB55559.1"/>
    </source>
</evidence>
<comment type="subcellular location">
    <subcellularLocation>
        <location evidence="2">Cell membrane</location>
        <topology evidence="2">Single-pass type II membrane protein</topology>
    </subcellularLocation>
    <subcellularLocation>
        <location evidence="7">Membrane</location>
        <topology evidence="7">Single-pass type II membrane protein</topology>
    </subcellularLocation>
</comment>
<dbReference type="SUPFAM" id="SSF51306">
    <property type="entry name" value="LexA/Signal peptidase"/>
    <property type="match status" value="1"/>
</dbReference>
<evidence type="ECO:0000256" key="6">
    <source>
        <dbReference type="PIRSR" id="PIRSR600223-1"/>
    </source>
</evidence>
<evidence type="ECO:0000256" key="2">
    <source>
        <dbReference type="ARBA" id="ARBA00004401"/>
    </source>
</evidence>
<keyword evidence="5 7" id="KW-0378">Hydrolase</keyword>
<gene>
    <name evidence="9" type="ORF">HMPREF9707_01110</name>
</gene>
<sequence length="212" mass="24294">MIKNILRELFSFAITFIIVFVAIKGIYTYVAEPFEVDGSSMEYSLHDGEKMFMYKLAEPDRFDVVIFPTPLHYDDEEETDDEKKKDDEKETKLYVKRVIGVEGDRVAYKDGQLYLNGHPLDEPYLAEMEAERGGKVTNDFTLESLTGEATVPEGKLFVLGDNRQNSLDGRRFGFIDVEDVIGEAVFAWWPISQIRRLPNYVLSPDATQIITD</sequence>
<evidence type="ECO:0000256" key="3">
    <source>
        <dbReference type="ARBA" id="ARBA00009370"/>
    </source>
</evidence>
<dbReference type="AlphaFoldDB" id="K1MHV6"/>
<evidence type="ECO:0000256" key="1">
    <source>
        <dbReference type="ARBA" id="ARBA00000677"/>
    </source>
</evidence>
<dbReference type="NCBIfam" id="TIGR02227">
    <property type="entry name" value="sigpep_I_bact"/>
    <property type="match status" value="1"/>
</dbReference>
<comment type="catalytic activity">
    <reaction evidence="1 7">
        <text>Cleavage of hydrophobic, N-terminal signal or leader sequences from secreted and periplasmic proteins.</text>
        <dbReference type="EC" id="3.4.21.89"/>
    </reaction>
</comment>